<keyword evidence="4" id="KW-1185">Reference proteome</keyword>
<dbReference type="EMBL" id="JAGGLG010000001">
    <property type="protein sequence ID" value="MBP2016833.1"/>
    <property type="molecule type" value="Genomic_DNA"/>
</dbReference>
<evidence type="ECO:0000313" key="4">
    <source>
        <dbReference type="Proteomes" id="UP001519289"/>
    </source>
</evidence>
<name>A0ABS4JMR0_9FIRM</name>
<evidence type="ECO:0000256" key="2">
    <source>
        <dbReference type="SAM" id="SignalP"/>
    </source>
</evidence>
<feature type="transmembrane region" description="Helical" evidence="1">
    <location>
        <begin position="117"/>
        <end position="136"/>
    </location>
</feature>
<dbReference type="Proteomes" id="UP001519289">
    <property type="component" value="Unassembled WGS sequence"/>
</dbReference>
<evidence type="ECO:0000256" key="1">
    <source>
        <dbReference type="SAM" id="Phobius"/>
    </source>
</evidence>
<comment type="caution">
    <text evidence="3">The sequence shown here is derived from an EMBL/GenBank/DDBJ whole genome shotgun (WGS) entry which is preliminary data.</text>
</comment>
<feature type="transmembrane region" description="Helical" evidence="1">
    <location>
        <begin position="47"/>
        <end position="70"/>
    </location>
</feature>
<feature type="chain" id="PRO_5047447853" evidence="2">
    <location>
        <begin position="26"/>
        <end position="140"/>
    </location>
</feature>
<keyword evidence="1" id="KW-0812">Transmembrane</keyword>
<feature type="signal peptide" evidence="2">
    <location>
        <begin position="1"/>
        <end position="25"/>
    </location>
</feature>
<keyword evidence="1" id="KW-0472">Membrane</keyword>
<protein>
    <submittedName>
        <fullName evidence="3">Uncharacterized protein</fullName>
    </submittedName>
</protein>
<proteinExistence type="predicted"/>
<keyword evidence="1" id="KW-1133">Transmembrane helix</keyword>
<evidence type="ECO:0000313" key="3">
    <source>
        <dbReference type="EMBL" id="MBP2016833.1"/>
    </source>
</evidence>
<sequence length="140" mass="14734">MPRWARFLCCTVTGQLLSFAGVLLAAGAVEQAPRFWTALQSFAGTPAFWSLFTVYGAVAAASVLAARALVNLYGLPAPAAGLAAGTLLALCYVAALTGANLTWWGGWAGAWTRLWPAAAWFALPFAGAGSLANWLWERLD</sequence>
<reference evidence="3 4" key="1">
    <citation type="submission" date="2021-03" db="EMBL/GenBank/DDBJ databases">
        <title>Genomic Encyclopedia of Type Strains, Phase IV (KMG-IV): sequencing the most valuable type-strain genomes for metagenomic binning, comparative biology and taxonomic classification.</title>
        <authorList>
            <person name="Goeker M."/>
        </authorList>
    </citation>
    <scope>NUCLEOTIDE SEQUENCE [LARGE SCALE GENOMIC DNA]</scope>
    <source>
        <strain evidence="3 4">DSM 27138</strain>
    </source>
</reference>
<gene>
    <name evidence="3" type="ORF">J2Z79_000206</name>
</gene>
<accession>A0ABS4JMR0</accession>
<organism evidence="3 4">
    <name type="scientific">Symbiobacterium terraclitae</name>
    <dbReference type="NCBI Taxonomy" id="557451"/>
    <lineage>
        <taxon>Bacteria</taxon>
        <taxon>Bacillati</taxon>
        <taxon>Bacillota</taxon>
        <taxon>Clostridia</taxon>
        <taxon>Eubacteriales</taxon>
        <taxon>Symbiobacteriaceae</taxon>
        <taxon>Symbiobacterium</taxon>
    </lineage>
</organism>
<keyword evidence="2" id="KW-0732">Signal</keyword>
<feature type="transmembrane region" description="Helical" evidence="1">
    <location>
        <begin position="82"/>
        <end position="105"/>
    </location>
</feature>
<dbReference type="RefSeq" id="WP_209464974.1">
    <property type="nucleotide sequence ID" value="NZ_JAGGLG010000001.1"/>
</dbReference>